<proteinExistence type="predicted"/>
<name>A0A8J2RX92_9CRUS</name>
<dbReference type="OrthoDB" id="6387530at2759"/>
<protein>
    <submittedName>
        <fullName evidence="2">Uncharacterized protein</fullName>
    </submittedName>
</protein>
<dbReference type="AlphaFoldDB" id="A0A8J2RX92"/>
<accession>A0A8J2RX92</accession>
<feature type="compositionally biased region" description="Acidic residues" evidence="1">
    <location>
        <begin position="174"/>
        <end position="183"/>
    </location>
</feature>
<gene>
    <name evidence="2" type="ORF">DGAL_LOCUS12424</name>
</gene>
<dbReference type="PANTHER" id="PTHR34153">
    <property type="entry name" value="SI:CH211-262H13.3-RELATED-RELATED"/>
    <property type="match status" value="1"/>
</dbReference>
<comment type="caution">
    <text evidence="2">The sequence shown here is derived from an EMBL/GenBank/DDBJ whole genome shotgun (WGS) entry which is preliminary data.</text>
</comment>
<reference evidence="2" key="1">
    <citation type="submission" date="2021-11" db="EMBL/GenBank/DDBJ databases">
        <authorList>
            <person name="Schell T."/>
        </authorList>
    </citation>
    <scope>NUCLEOTIDE SEQUENCE</scope>
    <source>
        <strain evidence="2">M5</strain>
    </source>
</reference>
<keyword evidence="3" id="KW-1185">Reference proteome</keyword>
<evidence type="ECO:0000313" key="3">
    <source>
        <dbReference type="Proteomes" id="UP000789390"/>
    </source>
</evidence>
<evidence type="ECO:0000256" key="1">
    <source>
        <dbReference type="SAM" id="MobiDB-lite"/>
    </source>
</evidence>
<organism evidence="2 3">
    <name type="scientific">Daphnia galeata</name>
    <dbReference type="NCBI Taxonomy" id="27404"/>
    <lineage>
        <taxon>Eukaryota</taxon>
        <taxon>Metazoa</taxon>
        <taxon>Ecdysozoa</taxon>
        <taxon>Arthropoda</taxon>
        <taxon>Crustacea</taxon>
        <taxon>Branchiopoda</taxon>
        <taxon>Diplostraca</taxon>
        <taxon>Cladocera</taxon>
        <taxon>Anomopoda</taxon>
        <taxon>Daphniidae</taxon>
        <taxon>Daphnia</taxon>
    </lineage>
</organism>
<dbReference type="EMBL" id="CAKKLH010000289">
    <property type="protein sequence ID" value="CAH0108964.1"/>
    <property type="molecule type" value="Genomic_DNA"/>
</dbReference>
<dbReference type="PANTHER" id="PTHR34153:SF2">
    <property type="entry name" value="SI:CH211-262H13.3-RELATED"/>
    <property type="match status" value="1"/>
</dbReference>
<dbReference type="Proteomes" id="UP000789390">
    <property type="component" value="Unassembled WGS sequence"/>
</dbReference>
<feature type="region of interest" description="Disordered" evidence="1">
    <location>
        <begin position="162"/>
        <end position="183"/>
    </location>
</feature>
<sequence>MFLIVEYVVIREYETEVEVVPSSWYSSGQCWWPPGAFACSTLGKKVSKSVDCDETKWDCYDGCLIATFKTYTEAKAKLPLAIQGELATPSSTDIDGHKKGKGKQAKQRTRTICYLGLNEDKVAFKSTTICEIVIEGVRKVQNTLTKDAVENKIKNWLRHCPRHKNNEYGSRNGEDEDQQEDAD</sequence>
<evidence type="ECO:0000313" key="2">
    <source>
        <dbReference type="EMBL" id="CAH0108964.1"/>
    </source>
</evidence>